<keyword evidence="3" id="KW-1185">Reference proteome</keyword>
<dbReference type="Proteomes" id="UP000762676">
    <property type="component" value="Unassembled WGS sequence"/>
</dbReference>
<proteinExistence type="predicted"/>
<sequence length="81" mass="8679">MADSGQGPEGNFATAATAPADAPLEEKRYPHRHADFPSAEDADTVAGADNSTLELCRLKNHVNIFSEDIANSDKIENSAMY</sequence>
<name>A0AAV4EGT3_9GAST</name>
<gene>
    <name evidence="2" type="ORF">ElyMa_005398200</name>
</gene>
<comment type="caution">
    <text evidence="2">The sequence shown here is derived from an EMBL/GenBank/DDBJ whole genome shotgun (WGS) entry which is preliminary data.</text>
</comment>
<feature type="region of interest" description="Disordered" evidence="1">
    <location>
        <begin position="1"/>
        <end position="45"/>
    </location>
</feature>
<evidence type="ECO:0000256" key="1">
    <source>
        <dbReference type="SAM" id="MobiDB-lite"/>
    </source>
</evidence>
<accession>A0AAV4EGT3</accession>
<evidence type="ECO:0000313" key="3">
    <source>
        <dbReference type="Proteomes" id="UP000762676"/>
    </source>
</evidence>
<dbReference type="AlphaFoldDB" id="A0AAV4EGT3"/>
<feature type="compositionally biased region" description="Basic and acidic residues" evidence="1">
    <location>
        <begin position="24"/>
        <end position="35"/>
    </location>
</feature>
<feature type="compositionally biased region" description="Low complexity" evidence="1">
    <location>
        <begin position="13"/>
        <end position="22"/>
    </location>
</feature>
<reference evidence="2 3" key="1">
    <citation type="journal article" date="2021" name="Elife">
        <title>Chloroplast acquisition without the gene transfer in kleptoplastic sea slugs, Plakobranchus ocellatus.</title>
        <authorList>
            <person name="Maeda T."/>
            <person name="Takahashi S."/>
            <person name="Yoshida T."/>
            <person name="Shimamura S."/>
            <person name="Takaki Y."/>
            <person name="Nagai Y."/>
            <person name="Toyoda A."/>
            <person name="Suzuki Y."/>
            <person name="Arimoto A."/>
            <person name="Ishii H."/>
            <person name="Satoh N."/>
            <person name="Nishiyama T."/>
            <person name="Hasebe M."/>
            <person name="Maruyama T."/>
            <person name="Minagawa J."/>
            <person name="Obokata J."/>
            <person name="Shigenobu S."/>
        </authorList>
    </citation>
    <scope>NUCLEOTIDE SEQUENCE [LARGE SCALE GENOMIC DNA]</scope>
</reference>
<dbReference type="EMBL" id="BMAT01010754">
    <property type="protein sequence ID" value="GFR60034.1"/>
    <property type="molecule type" value="Genomic_DNA"/>
</dbReference>
<evidence type="ECO:0000313" key="2">
    <source>
        <dbReference type="EMBL" id="GFR60034.1"/>
    </source>
</evidence>
<protein>
    <submittedName>
        <fullName evidence="2">Uncharacterized protein</fullName>
    </submittedName>
</protein>
<organism evidence="2 3">
    <name type="scientific">Elysia marginata</name>
    <dbReference type="NCBI Taxonomy" id="1093978"/>
    <lineage>
        <taxon>Eukaryota</taxon>
        <taxon>Metazoa</taxon>
        <taxon>Spiralia</taxon>
        <taxon>Lophotrochozoa</taxon>
        <taxon>Mollusca</taxon>
        <taxon>Gastropoda</taxon>
        <taxon>Heterobranchia</taxon>
        <taxon>Euthyneura</taxon>
        <taxon>Panpulmonata</taxon>
        <taxon>Sacoglossa</taxon>
        <taxon>Placobranchoidea</taxon>
        <taxon>Plakobranchidae</taxon>
        <taxon>Elysia</taxon>
    </lineage>
</organism>